<evidence type="ECO:0000256" key="1">
    <source>
        <dbReference type="SAM" id="Phobius"/>
    </source>
</evidence>
<gene>
    <name evidence="3" type="ORF">QBC41DRAFT_336245</name>
</gene>
<dbReference type="AlphaFoldDB" id="A0AA39ZFK2"/>
<keyword evidence="1" id="KW-0812">Transmembrane</keyword>
<feature type="transmembrane region" description="Helical" evidence="1">
    <location>
        <begin position="152"/>
        <end position="176"/>
    </location>
</feature>
<proteinExistence type="predicted"/>
<evidence type="ECO:0000313" key="3">
    <source>
        <dbReference type="EMBL" id="KAK0670096.1"/>
    </source>
</evidence>
<keyword evidence="4" id="KW-1185">Reference proteome</keyword>
<evidence type="ECO:0000313" key="4">
    <source>
        <dbReference type="Proteomes" id="UP001174997"/>
    </source>
</evidence>
<organism evidence="3 4">
    <name type="scientific">Cercophora samala</name>
    <dbReference type="NCBI Taxonomy" id="330535"/>
    <lineage>
        <taxon>Eukaryota</taxon>
        <taxon>Fungi</taxon>
        <taxon>Dikarya</taxon>
        <taxon>Ascomycota</taxon>
        <taxon>Pezizomycotina</taxon>
        <taxon>Sordariomycetes</taxon>
        <taxon>Sordariomycetidae</taxon>
        <taxon>Sordariales</taxon>
        <taxon>Lasiosphaeriaceae</taxon>
        <taxon>Cercophora</taxon>
    </lineage>
</organism>
<comment type="caution">
    <text evidence="3">The sequence shown here is derived from an EMBL/GenBank/DDBJ whole genome shotgun (WGS) entry which is preliminary data.</text>
</comment>
<feature type="signal peptide" evidence="2">
    <location>
        <begin position="1"/>
        <end position="20"/>
    </location>
</feature>
<accession>A0AA39ZFK2</accession>
<dbReference type="EMBL" id="JAULSY010000035">
    <property type="protein sequence ID" value="KAK0670096.1"/>
    <property type="molecule type" value="Genomic_DNA"/>
</dbReference>
<keyword evidence="1" id="KW-1133">Transmembrane helix</keyword>
<keyword evidence="1" id="KW-0472">Membrane</keyword>
<sequence length="196" mass="21073">MSHFSRVLTWLLLALSISMAVKIPSKLESCREPDVVPKPPYHCHLAAFDALSPQNLRRDEIDQGPSSIASDLSSVQAQATNGVGQIIQSVSDAFVTASTAVDGAAHSASTAIDEAGATISAWIDGTFNDTASDANDVHDWLDRDTNGMSNKALLGVIIAIPVIVILAMGWFCWWCCRRRRIGRQSAQRGAIINIGK</sequence>
<dbReference type="Proteomes" id="UP001174997">
    <property type="component" value="Unassembled WGS sequence"/>
</dbReference>
<feature type="chain" id="PRO_5041302522" evidence="2">
    <location>
        <begin position="21"/>
        <end position="196"/>
    </location>
</feature>
<name>A0AA39ZFK2_9PEZI</name>
<reference evidence="3" key="1">
    <citation type="submission" date="2023-06" db="EMBL/GenBank/DDBJ databases">
        <title>Genome-scale phylogeny and comparative genomics of the fungal order Sordariales.</title>
        <authorList>
            <consortium name="Lawrence Berkeley National Laboratory"/>
            <person name="Hensen N."/>
            <person name="Bonometti L."/>
            <person name="Westerberg I."/>
            <person name="Brannstrom I.O."/>
            <person name="Guillou S."/>
            <person name="Cros-Aarteil S."/>
            <person name="Calhoun S."/>
            <person name="Haridas S."/>
            <person name="Kuo A."/>
            <person name="Mondo S."/>
            <person name="Pangilinan J."/>
            <person name="Riley R."/>
            <person name="Labutti K."/>
            <person name="Andreopoulos B."/>
            <person name="Lipzen A."/>
            <person name="Chen C."/>
            <person name="Yanf M."/>
            <person name="Daum C."/>
            <person name="Ng V."/>
            <person name="Clum A."/>
            <person name="Steindorff A."/>
            <person name="Ohm R."/>
            <person name="Martin F."/>
            <person name="Silar P."/>
            <person name="Natvig D."/>
            <person name="Lalanne C."/>
            <person name="Gautier V."/>
            <person name="Ament-Velasquez S.L."/>
            <person name="Kruys A."/>
            <person name="Hutchinson M.I."/>
            <person name="Powell A.J."/>
            <person name="Barry K."/>
            <person name="Miller A.N."/>
            <person name="Grigoriev I.V."/>
            <person name="Debuchy R."/>
            <person name="Gladieux P."/>
            <person name="Thoren M.H."/>
            <person name="Johannesson H."/>
        </authorList>
    </citation>
    <scope>NUCLEOTIDE SEQUENCE</scope>
    <source>
        <strain evidence="3">CBS 307.81</strain>
    </source>
</reference>
<keyword evidence="2" id="KW-0732">Signal</keyword>
<protein>
    <submittedName>
        <fullName evidence="3">Uncharacterized protein</fullName>
    </submittedName>
</protein>
<evidence type="ECO:0000256" key="2">
    <source>
        <dbReference type="SAM" id="SignalP"/>
    </source>
</evidence>